<dbReference type="PIRSF" id="PIRSF016315">
    <property type="entry name" value="ARP2/3_P21-Arc"/>
    <property type="match status" value="1"/>
</dbReference>
<keyword evidence="5 6" id="KW-0206">Cytoskeleton</keyword>
<dbReference type="SUPFAM" id="SSF69060">
    <property type="entry name" value="Arp2/3 complex 21 kDa subunit ARPC3"/>
    <property type="match status" value="1"/>
</dbReference>
<dbReference type="GO" id="GO:0030833">
    <property type="term" value="P:regulation of actin filament polymerization"/>
    <property type="evidence" value="ECO:0007669"/>
    <property type="project" value="InterPro"/>
</dbReference>
<proteinExistence type="inferred from homology"/>
<dbReference type="InterPro" id="IPR036753">
    <property type="entry name" value="ARPC3_sf"/>
</dbReference>
<keyword evidence="9" id="KW-1185">Reference proteome</keyword>
<name>A0A024TJX9_9STRA</name>
<evidence type="ECO:0000256" key="3">
    <source>
        <dbReference type="ARBA" id="ARBA00022490"/>
    </source>
</evidence>
<accession>A0A024TJX9</accession>
<comment type="function">
    <text evidence="6">Functions as component of the Arp2/3 complex which is involved in regulation of actin polymerization and together with an activating nucleation-promoting factor (NPF) mediates the formation of branched actin networks.</text>
</comment>
<dbReference type="STRING" id="157072.A0A024TJX9"/>
<dbReference type="Gene3D" id="1.10.1760.10">
    <property type="entry name" value="Actin-related protein 2/3 complex subunit 3"/>
    <property type="match status" value="1"/>
</dbReference>
<dbReference type="GeneID" id="20089009"/>
<evidence type="ECO:0000313" key="8">
    <source>
        <dbReference type="EMBL" id="RHY32182.1"/>
    </source>
</evidence>
<reference evidence="8 9" key="2">
    <citation type="submission" date="2018-08" db="EMBL/GenBank/DDBJ databases">
        <title>Aphanomyces genome sequencing and annotation.</title>
        <authorList>
            <person name="Minardi D."/>
            <person name="Oidtmann B."/>
            <person name="Van Der Giezen M."/>
            <person name="Studholme D.J."/>
        </authorList>
    </citation>
    <scope>NUCLEOTIDE SEQUENCE [LARGE SCALE GENOMIC DNA]</scope>
    <source>
        <strain evidence="8 9">NJM0002</strain>
    </source>
</reference>
<dbReference type="EMBL" id="KI913986">
    <property type="protein sequence ID" value="ETV94309.1"/>
    <property type="molecule type" value="Genomic_DNA"/>
</dbReference>
<evidence type="ECO:0000313" key="7">
    <source>
        <dbReference type="EMBL" id="ETV94309.1"/>
    </source>
</evidence>
<dbReference type="EMBL" id="QUSY01000156">
    <property type="protein sequence ID" value="RHY32182.1"/>
    <property type="molecule type" value="Genomic_DNA"/>
</dbReference>
<gene>
    <name evidence="8" type="ORF">DYB32_002794</name>
    <name evidence="7" type="ORF">H310_11959</name>
</gene>
<dbReference type="eggNOG" id="KOG3155">
    <property type="taxonomic scope" value="Eukaryota"/>
</dbReference>
<evidence type="ECO:0000256" key="5">
    <source>
        <dbReference type="ARBA" id="ARBA00023212"/>
    </source>
</evidence>
<dbReference type="AlphaFoldDB" id="A0A024TJX9"/>
<evidence type="ECO:0000256" key="6">
    <source>
        <dbReference type="PIRNR" id="PIRNR016315"/>
    </source>
</evidence>
<evidence type="ECO:0000313" key="9">
    <source>
        <dbReference type="Proteomes" id="UP000285060"/>
    </source>
</evidence>
<dbReference type="Pfam" id="PF04062">
    <property type="entry name" value="P21-Arc"/>
    <property type="match status" value="1"/>
</dbReference>
<dbReference type="GO" id="GO:0034314">
    <property type="term" value="P:Arp2/3 complex-mediated actin nucleation"/>
    <property type="evidence" value="ECO:0007669"/>
    <property type="project" value="UniProtKB-UniRule"/>
</dbReference>
<comment type="similarity">
    <text evidence="2 6">Belongs to the ARPC3 family.</text>
</comment>
<dbReference type="PANTHER" id="PTHR12391">
    <property type="entry name" value="ARP2/3 COMPLEX 21 KD SUBUNIT"/>
    <property type="match status" value="1"/>
</dbReference>
<reference evidence="7" key="1">
    <citation type="submission" date="2013-12" db="EMBL/GenBank/DDBJ databases">
        <title>The Genome Sequence of Aphanomyces invadans NJM9701.</title>
        <authorList>
            <consortium name="The Broad Institute Genomics Platform"/>
            <person name="Russ C."/>
            <person name="Tyler B."/>
            <person name="van West P."/>
            <person name="Dieguez-Uribeondo J."/>
            <person name="Young S.K."/>
            <person name="Zeng Q."/>
            <person name="Gargeya S."/>
            <person name="Fitzgerald M."/>
            <person name="Abouelleil A."/>
            <person name="Alvarado L."/>
            <person name="Chapman S.B."/>
            <person name="Gainer-Dewar J."/>
            <person name="Goldberg J."/>
            <person name="Griggs A."/>
            <person name="Gujja S."/>
            <person name="Hansen M."/>
            <person name="Howarth C."/>
            <person name="Imamovic A."/>
            <person name="Ireland A."/>
            <person name="Larimer J."/>
            <person name="McCowan C."/>
            <person name="Murphy C."/>
            <person name="Pearson M."/>
            <person name="Poon T.W."/>
            <person name="Priest M."/>
            <person name="Roberts A."/>
            <person name="Saif S."/>
            <person name="Shea T."/>
            <person name="Sykes S."/>
            <person name="Wortman J."/>
            <person name="Nusbaum C."/>
            <person name="Birren B."/>
        </authorList>
    </citation>
    <scope>NUCLEOTIDE SEQUENCE [LARGE SCALE GENOMIC DNA]</scope>
    <source>
        <strain evidence="7">NJM9701</strain>
    </source>
</reference>
<dbReference type="Proteomes" id="UP000285060">
    <property type="component" value="Unassembled WGS sequence"/>
</dbReference>
<dbReference type="GO" id="GO:0003779">
    <property type="term" value="F:actin binding"/>
    <property type="evidence" value="ECO:0007669"/>
    <property type="project" value="UniProtKB-KW"/>
</dbReference>
<protein>
    <recommendedName>
        <fullName evidence="6">Actin-related protein 2/3 complex subunit 3</fullName>
    </recommendedName>
</protein>
<comment type="subunit">
    <text evidence="6">Component of the Arp2/3 complex.</text>
</comment>
<dbReference type="InterPro" id="IPR007204">
    <property type="entry name" value="ARPC3"/>
</dbReference>
<dbReference type="OrthoDB" id="200404at2759"/>
<dbReference type="RefSeq" id="XP_008877071.1">
    <property type="nucleotide sequence ID" value="XM_008878849.1"/>
</dbReference>
<keyword evidence="4 6" id="KW-0009">Actin-binding</keyword>
<dbReference type="GO" id="GO:0005885">
    <property type="term" value="C:Arp2/3 protein complex"/>
    <property type="evidence" value="ECO:0007669"/>
    <property type="project" value="UniProtKB-UniRule"/>
</dbReference>
<dbReference type="VEuPathDB" id="FungiDB:H310_11959"/>
<comment type="subcellular location">
    <subcellularLocation>
        <location evidence="1 6">Cytoplasm</location>
        <location evidence="1 6">Cytoskeleton</location>
    </subcellularLocation>
</comment>
<sequence length="175" mass="19431">MPAYHSAFNEVACADACGFSLLPLKSRSRGPAPPCPDDQEDIADEVLTLFRANVLFTNYEIKGNADRVLVYGTLFTHMCLKRLEKCATKADAQRALAQIAADSFAVPGDPSFPLGGLVKTAANSAETESIRGYLKQLREALSTRLIDLVYVDGTNKSKWWMFFAKRKFMNKEMLK</sequence>
<keyword evidence="3 6" id="KW-0963">Cytoplasm</keyword>
<evidence type="ECO:0000256" key="4">
    <source>
        <dbReference type="ARBA" id="ARBA00023203"/>
    </source>
</evidence>
<evidence type="ECO:0000256" key="2">
    <source>
        <dbReference type="ARBA" id="ARBA00010856"/>
    </source>
</evidence>
<evidence type="ECO:0000256" key="1">
    <source>
        <dbReference type="ARBA" id="ARBA00004245"/>
    </source>
</evidence>
<organism evidence="7">
    <name type="scientific">Aphanomyces invadans</name>
    <dbReference type="NCBI Taxonomy" id="157072"/>
    <lineage>
        <taxon>Eukaryota</taxon>
        <taxon>Sar</taxon>
        <taxon>Stramenopiles</taxon>
        <taxon>Oomycota</taxon>
        <taxon>Saprolegniomycetes</taxon>
        <taxon>Saprolegniales</taxon>
        <taxon>Verrucalvaceae</taxon>
        <taxon>Aphanomyces</taxon>
    </lineage>
</organism>